<name>A0A2T7NKM4_POMCA</name>
<dbReference type="PANTHER" id="PTHR46723:SF1">
    <property type="entry name" value="LEUCINE-RICH REPEAT AND IQ DOMAIN-CONTAINING PROTEIN 3"/>
    <property type="match status" value="1"/>
</dbReference>
<protein>
    <recommendedName>
        <fullName evidence="5">Leucine-rich repeat and IQ domain-containing protein 3</fullName>
    </recommendedName>
</protein>
<keyword evidence="4" id="KW-1185">Reference proteome</keyword>
<keyword evidence="1" id="KW-0175">Coiled coil</keyword>
<dbReference type="Proteomes" id="UP000245119">
    <property type="component" value="Linkage Group LG11"/>
</dbReference>
<dbReference type="PROSITE" id="PS51450">
    <property type="entry name" value="LRR"/>
    <property type="match status" value="2"/>
</dbReference>
<evidence type="ECO:0008006" key="5">
    <source>
        <dbReference type="Google" id="ProtNLM"/>
    </source>
</evidence>
<dbReference type="InterPro" id="IPR052859">
    <property type="entry name" value="LRR-IQ_domain_protein"/>
</dbReference>
<evidence type="ECO:0000313" key="4">
    <source>
        <dbReference type="Proteomes" id="UP000245119"/>
    </source>
</evidence>
<dbReference type="Gene3D" id="3.80.10.10">
    <property type="entry name" value="Ribonuclease Inhibitor"/>
    <property type="match status" value="1"/>
</dbReference>
<dbReference type="PANTHER" id="PTHR46723">
    <property type="entry name" value="LEUCINE-RICH REPEAT AND IQ DOMAIN-CONTAINING PROTEIN 3"/>
    <property type="match status" value="1"/>
</dbReference>
<dbReference type="OMA" id="HVVNSIW"/>
<reference evidence="3 4" key="1">
    <citation type="submission" date="2018-04" db="EMBL/GenBank/DDBJ databases">
        <title>The genome of golden apple snail Pomacea canaliculata provides insight into stress tolerance and invasive adaptation.</title>
        <authorList>
            <person name="Liu C."/>
            <person name="Liu B."/>
            <person name="Ren Y."/>
            <person name="Zhang Y."/>
            <person name="Wang H."/>
            <person name="Li S."/>
            <person name="Jiang F."/>
            <person name="Yin L."/>
            <person name="Zhang G."/>
            <person name="Qian W."/>
            <person name="Fan W."/>
        </authorList>
    </citation>
    <scope>NUCLEOTIDE SEQUENCE [LARGE SCALE GENOMIC DNA]</scope>
    <source>
        <strain evidence="3">SZHN2017</strain>
        <tissue evidence="3">Muscle</tissue>
    </source>
</reference>
<proteinExistence type="predicted"/>
<dbReference type="AlphaFoldDB" id="A0A2T7NKM4"/>
<accession>A0A2T7NKM4</accession>
<dbReference type="EMBL" id="PZQS01000011">
    <property type="protein sequence ID" value="PVD21706.1"/>
    <property type="molecule type" value="Genomic_DNA"/>
</dbReference>
<dbReference type="PROSITE" id="PS50096">
    <property type="entry name" value="IQ"/>
    <property type="match status" value="1"/>
</dbReference>
<organism evidence="3 4">
    <name type="scientific">Pomacea canaliculata</name>
    <name type="common">Golden apple snail</name>
    <dbReference type="NCBI Taxonomy" id="400727"/>
    <lineage>
        <taxon>Eukaryota</taxon>
        <taxon>Metazoa</taxon>
        <taxon>Spiralia</taxon>
        <taxon>Lophotrochozoa</taxon>
        <taxon>Mollusca</taxon>
        <taxon>Gastropoda</taxon>
        <taxon>Caenogastropoda</taxon>
        <taxon>Architaenioglossa</taxon>
        <taxon>Ampullarioidea</taxon>
        <taxon>Ampullariidae</taxon>
        <taxon>Pomacea</taxon>
    </lineage>
</organism>
<dbReference type="OrthoDB" id="676979at2759"/>
<dbReference type="SUPFAM" id="SSF52058">
    <property type="entry name" value="L domain-like"/>
    <property type="match status" value="1"/>
</dbReference>
<dbReference type="STRING" id="400727.A0A2T7NKM4"/>
<feature type="region of interest" description="Disordered" evidence="2">
    <location>
        <begin position="634"/>
        <end position="658"/>
    </location>
</feature>
<gene>
    <name evidence="3" type="ORF">C0Q70_17506</name>
</gene>
<dbReference type="InterPro" id="IPR032675">
    <property type="entry name" value="LRR_dom_sf"/>
</dbReference>
<evidence type="ECO:0000256" key="1">
    <source>
        <dbReference type="SAM" id="Coils"/>
    </source>
</evidence>
<evidence type="ECO:0000256" key="2">
    <source>
        <dbReference type="SAM" id="MobiDB-lite"/>
    </source>
</evidence>
<dbReference type="InterPro" id="IPR001611">
    <property type="entry name" value="Leu-rich_rpt"/>
</dbReference>
<feature type="coiled-coil region" evidence="1">
    <location>
        <begin position="532"/>
        <end position="559"/>
    </location>
</feature>
<sequence>MVSIPDWTKFSRTVEGLKKPNFSQPLNKFFYQQEQVALREAEEQGYFLVPSCDYILKYIGPCNAMSKSIKQIFLVKLDGVHMQKLGDISLCTNLKICILANNFLTNVDALARCYHLVKLDLHGNQMSSIPDPIFWSGLKKLRALYLHDNPLGNLETLQNLTVCRCLTILTLYDTPLYLRKNYRHYVVNSIWTLKALDHHVISDEEIIEDAFFRGHFSALCPPFRLDLWLASSNNTTYQEELKLLQKLEACINRILARNSPVIIIQRYFRGYITRKKLGLVPNRKPHSGKIHEGPHLLPLAVSTEGQPRAESHQPITEIRRTPVWIVPPSSPVHLLASDIFPPSLTSDKKNESPSNIIINFRKLQNNITEMVHSHAIHNPDLERLPHLSNIPAGQRRTEKCRNEKRPPTFVKTGKQSFGYVVETGPEDNMDKIFDKEDFPFTVYRLQGRKYGFFLSDATTDMILEKVASGKQVREVRAEWMEMAKAESPPKIPHNNFTTNKQRLFARVYGTMSLSCLLAVQKAYQDRENAEKLTAKKEHVKILRDERQRAKESIQFYLQQKRIRLMHKQDLDQASLLDQLEKKELQQLNYLDRQHEAKGWATAMTRSHYANKTFMTEFNSQHTSVSNALLRHDRQAKNEDKNSSQRAKVQNLRSDKHEQQEMVKKYLEHRQLMRQTEASLARTALDSHILQETTDRLMEAKQRVAHIKAKEATVQAFYPLPPNVVSGLEEAETRPLQGSL</sequence>
<evidence type="ECO:0000313" key="3">
    <source>
        <dbReference type="EMBL" id="PVD21706.1"/>
    </source>
</evidence>
<comment type="caution">
    <text evidence="3">The sequence shown here is derived from an EMBL/GenBank/DDBJ whole genome shotgun (WGS) entry which is preliminary data.</text>
</comment>